<dbReference type="RefSeq" id="WP_197662516.1">
    <property type="nucleotide sequence ID" value="NZ_JAEAGR010000019.1"/>
</dbReference>
<dbReference type="Gene3D" id="3.20.20.450">
    <property type="entry name" value="EAL domain"/>
    <property type="match status" value="1"/>
</dbReference>
<dbReference type="CDD" id="cd01948">
    <property type="entry name" value="EAL"/>
    <property type="match status" value="1"/>
</dbReference>
<reference evidence="7" key="1">
    <citation type="submission" date="2020-12" db="EMBL/GenBank/DDBJ databases">
        <title>M. sibirica DSM 26468T genome.</title>
        <authorList>
            <person name="Thieme N."/>
            <person name="Rettenmaier R."/>
            <person name="Zverlov V."/>
            <person name="Liebl W."/>
        </authorList>
    </citation>
    <scope>NUCLEOTIDE SEQUENCE</scope>
    <source>
        <strain evidence="7">DSM 26468</strain>
    </source>
</reference>
<dbReference type="Pfam" id="PF00563">
    <property type="entry name" value="EAL"/>
    <property type="match status" value="1"/>
</dbReference>
<feature type="domain" description="PAS" evidence="3">
    <location>
        <begin position="182"/>
        <end position="220"/>
    </location>
</feature>
<dbReference type="PANTHER" id="PTHR44757">
    <property type="entry name" value="DIGUANYLATE CYCLASE DGCP"/>
    <property type="match status" value="1"/>
</dbReference>
<dbReference type="InterPro" id="IPR000160">
    <property type="entry name" value="GGDEF_dom"/>
</dbReference>
<dbReference type="Gene3D" id="3.30.450.20">
    <property type="entry name" value="PAS domain"/>
    <property type="match status" value="1"/>
</dbReference>
<dbReference type="InterPro" id="IPR043128">
    <property type="entry name" value="Rev_trsase/Diguanyl_cyclase"/>
</dbReference>
<dbReference type="AlphaFoldDB" id="A0A8J7KUA3"/>
<comment type="caution">
    <text evidence="7">The sequence shown here is derived from an EMBL/GenBank/DDBJ whole genome shotgun (WGS) entry which is preliminary data.</text>
</comment>
<dbReference type="SMART" id="SM00052">
    <property type="entry name" value="EAL"/>
    <property type="match status" value="1"/>
</dbReference>
<sequence>MEHNLRDKILKNDDVGFLDKAVKAYVHKDWKKIYKLALRIVLIHFIVGVAWILFSDKALEKFTNDNDLITFLSIIKGWVYVIVMSTILYIGINSLIKAIRRVENELVANHIKVNETNKDLEFMNEQLSINQQKFSELQEQLLRHQEQLHYSEERHRIFLETTNDAIWEEANGTRWLSERWYEITGYSPEDMEALEHIENLIHPSDREKVQKSMAEHVRNKTPYYYCEYRIKTKSGEYKWIKAKGKAIVNDENNDYRVIGIHMDMSELNEYKEKLQYIAYHDHLTGLQNRLALNKKMHFLMKEKYVSKFALLYIDIDKFKNINDTMGHSFGDTLLLQVSERLKSQNDNETLFRIAGDEFIVLIEQYGSKEDIERRAINIIKAFKTPLIVDANNVFITASIGVSLYPDHGIDVDTLLKNADIAVYKAKESGRNRIVFYNEPMNEDIAKRMYIEKNLWLALVNNEFELYYQPQLDLETDCITGFEALIRWNNSELGMISPDRFISIAEDTHLIIPIGMWVLKTACSFLYKLHQLGYQELNIAVNISMLQLLQEDFVTMVMDTITDAGINAKHLELEITESILMESYETIAGKLKLLRARGINIALDDFGKGYSSLNYLKLLPITTLKIDKGFIDTITDSDKNKSFADLIVNLGKSLNLSVIAEGVETSEQKDYLVKHKCNKMQGYLFSKPLPEYEVVQKMSEKWNKSMRRYKVSDIIAL</sequence>
<dbReference type="PROSITE" id="PS50883">
    <property type="entry name" value="EAL"/>
    <property type="match status" value="1"/>
</dbReference>
<evidence type="ECO:0000313" key="7">
    <source>
        <dbReference type="EMBL" id="MBH1942261.1"/>
    </source>
</evidence>
<dbReference type="InterPro" id="IPR035919">
    <property type="entry name" value="EAL_sf"/>
</dbReference>
<dbReference type="Pfam" id="PF08447">
    <property type="entry name" value="PAS_3"/>
    <property type="match status" value="1"/>
</dbReference>
<dbReference type="PROSITE" id="PS50113">
    <property type="entry name" value="PAC"/>
    <property type="match status" value="1"/>
</dbReference>
<evidence type="ECO:0000256" key="1">
    <source>
        <dbReference type="SAM" id="Coils"/>
    </source>
</evidence>
<dbReference type="EMBL" id="JAEAGR010000019">
    <property type="protein sequence ID" value="MBH1942261.1"/>
    <property type="molecule type" value="Genomic_DNA"/>
</dbReference>
<dbReference type="InterPro" id="IPR035965">
    <property type="entry name" value="PAS-like_dom_sf"/>
</dbReference>
<dbReference type="PROSITE" id="PS50887">
    <property type="entry name" value="GGDEF"/>
    <property type="match status" value="1"/>
</dbReference>
<keyword evidence="1" id="KW-0175">Coiled coil</keyword>
<dbReference type="SUPFAM" id="SSF141868">
    <property type="entry name" value="EAL domain-like"/>
    <property type="match status" value="1"/>
</dbReference>
<accession>A0A8J7KUA3</accession>
<proteinExistence type="predicted"/>
<keyword evidence="8" id="KW-1185">Reference proteome</keyword>
<evidence type="ECO:0000259" key="6">
    <source>
        <dbReference type="PROSITE" id="PS50887"/>
    </source>
</evidence>
<gene>
    <name evidence="7" type="ORF">I5677_15275</name>
</gene>
<dbReference type="CDD" id="cd00130">
    <property type="entry name" value="PAS"/>
    <property type="match status" value="1"/>
</dbReference>
<dbReference type="SMART" id="SM00267">
    <property type="entry name" value="GGDEF"/>
    <property type="match status" value="1"/>
</dbReference>
<evidence type="ECO:0000259" key="3">
    <source>
        <dbReference type="PROSITE" id="PS50112"/>
    </source>
</evidence>
<keyword evidence="2" id="KW-0472">Membrane</keyword>
<evidence type="ECO:0000313" key="8">
    <source>
        <dbReference type="Proteomes" id="UP000623269"/>
    </source>
</evidence>
<dbReference type="InterPro" id="IPR000014">
    <property type="entry name" value="PAS"/>
</dbReference>
<dbReference type="SMART" id="SM00086">
    <property type="entry name" value="PAC"/>
    <property type="match status" value="1"/>
</dbReference>
<feature type="domain" description="EAL" evidence="5">
    <location>
        <begin position="447"/>
        <end position="701"/>
    </location>
</feature>
<dbReference type="Gene3D" id="3.30.70.270">
    <property type="match status" value="1"/>
</dbReference>
<dbReference type="PANTHER" id="PTHR44757:SF2">
    <property type="entry name" value="BIOFILM ARCHITECTURE MAINTENANCE PROTEIN MBAA"/>
    <property type="match status" value="1"/>
</dbReference>
<dbReference type="SMART" id="SM00091">
    <property type="entry name" value="PAS"/>
    <property type="match status" value="1"/>
</dbReference>
<feature type="coiled-coil region" evidence="1">
    <location>
        <begin position="120"/>
        <end position="154"/>
    </location>
</feature>
<feature type="transmembrane region" description="Helical" evidence="2">
    <location>
        <begin position="36"/>
        <end position="54"/>
    </location>
</feature>
<feature type="transmembrane region" description="Helical" evidence="2">
    <location>
        <begin position="74"/>
        <end position="92"/>
    </location>
</feature>
<dbReference type="NCBIfam" id="TIGR00254">
    <property type="entry name" value="GGDEF"/>
    <property type="match status" value="1"/>
</dbReference>
<dbReference type="InterPro" id="IPR001633">
    <property type="entry name" value="EAL_dom"/>
</dbReference>
<evidence type="ECO:0000256" key="2">
    <source>
        <dbReference type="SAM" id="Phobius"/>
    </source>
</evidence>
<protein>
    <submittedName>
        <fullName evidence="7">EAL domain-containing protein</fullName>
    </submittedName>
</protein>
<dbReference type="SUPFAM" id="SSF55785">
    <property type="entry name" value="PYP-like sensor domain (PAS domain)"/>
    <property type="match status" value="1"/>
</dbReference>
<dbReference type="CDD" id="cd01949">
    <property type="entry name" value="GGDEF"/>
    <property type="match status" value="1"/>
</dbReference>
<dbReference type="PROSITE" id="PS50112">
    <property type="entry name" value="PAS"/>
    <property type="match status" value="1"/>
</dbReference>
<dbReference type="InterPro" id="IPR029787">
    <property type="entry name" value="Nucleotide_cyclase"/>
</dbReference>
<dbReference type="Pfam" id="PF00990">
    <property type="entry name" value="GGDEF"/>
    <property type="match status" value="1"/>
</dbReference>
<dbReference type="InterPro" id="IPR000700">
    <property type="entry name" value="PAS-assoc_C"/>
</dbReference>
<evidence type="ECO:0000259" key="4">
    <source>
        <dbReference type="PROSITE" id="PS50113"/>
    </source>
</evidence>
<dbReference type="SUPFAM" id="SSF55073">
    <property type="entry name" value="Nucleotide cyclase"/>
    <property type="match status" value="1"/>
</dbReference>
<keyword evidence="2" id="KW-0812">Transmembrane</keyword>
<feature type="domain" description="PAC" evidence="4">
    <location>
        <begin position="224"/>
        <end position="276"/>
    </location>
</feature>
<dbReference type="InterPro" id="IPR013655">
    <property type="entry name" value="PAS_fold_3"/>
</dbReference>
<evidence type="ECO:0000259" key="5">
    <source>
        <dbReference type="PROSITE" id="PS50883"/>
    </source>
</evidence>
<feature type="domain" description="GGDEF" evidence="6">
    <location>
        <begin position="306"/>
        <end position="438"/>
    </location>
</feature>
<keyword evidence="2" id="KW-1133">Transmembrane helix</keyword>
<dbReference type="NCBIfam" id="TIGR00229">
    <property type="entry name" value="sensory_box"/>
    <property type="match status" value="1"/>
</dbReference>
<dbReference type="InterPro" id="IPR052155">
    <property type="entry name" value="Biofilm_reg_signaling"/>
</dbReference>
<dbReference type="InterPro" id="IPR001610">
    <property type="entry name" value="PAC"/>
</dbReference>
<name>A0A8J7KUA3_9FIRM</name>
<dbReference type="Proteomes" id="UP000623269">
    <property type="component" value="Unassembled WGS sequence"/>
</dbReference>
<organism evidence="7 8">
    <name type="scientific">Mobilitalea sibirica</name>
    <dbReference type="NCBI Taxonomy" id="1462919"/>
    <lineage>
        <taxon>Bacteria</taxon>
        <taxon>Bacillati</taxon>
        <taxon>Bacillota</taxon>
        <taxon>Clostridia</taxon>
        <taxon>Lachnospirales</taxon>
        <taxon>Lachnospiraceae</taxon>
        <taxon>Mobilitalea</taxon>
    </lineage>
</organism>